<dbReference type="Gene3D" id="3.10.350.10">
    <property type="entry name" value="LysM domain"/>
    <property type="match status" value="1"/>
</dbReference>
<evidence type="ECO:0000313" key="3">
    <source>
        <dbReference type="EMBL" id="MBK3517915.1"/>
    </source>
</evidence>
<dbReference type="SUPFAM" id="SSF53955">
    <property type="entry name" value="Lysozyme-like"/>
    <property type="match status" value="1"/>
</dbReference>
<feature type="domain" description="LysM" evidence="2">
    <location>
        <begin position="324"/>
        <end position="367"/>
    </location>
</feature>
<dbReference type="CDD" id="cd16894">
    <property type="entry name" value="MltD-like"/>
    <property type="match status" value="1"/>
</dbReference>
<sequence>MLRLLLVIVILFVSNGLSAIGVGDADYPHYPAWMYESRLNELDKSTIVKLDYNPKVQAYIDVYTIKRREHLSNIIGRADYYFPLFEEYLVKYDLPVELKYLAIVESALEPKAKSSSGAMGLWQFLYHASRMFDLKVDNYVDERCDPVKSTEAACRYLKYLHNNLNDWQLALAAYNGGIGVVQKAIERSGGKTNFWELQPYLPQAVQSYVPAFIAVNYVMNNYKRHDVKVNPAPLSFKEVDTVYIHQSLTFEQIHQASQTPLEVIEWLNPSYTKSYIPVTDKAVCVFLPKNGVIHFVRAEKNLKKAMPPVSRSLPVGDKSNRSSFVHVVSKGEFFHKIAIDNECRISDIMHWNNLPNRNLYIDQRLLVWRPVKKEKYFFVTKENHHEKPVLKMPRYYSCR</sequence>
<dbReference type="Proteomes" id="UP000605676">
    <property type="component" value="Unassembled WGS sequence"/>
</dbReference>
<protein>
    <submittedName>
        <fullName evidence="3">Transglycosylase SLT domain-containing protein</fullName>
    </submittedName>
</protein>
<dbReference type="InterPro" id="IPR018392">
    <property type="entry name" value="LysM"/>
</dbReference>
<evidence type="ECO:0000259" key="2">
    <source>
        <dbReference type="PROSITE" id="PS51782"/>
    </source>
</evidence>
<dbReference type="Pfam" id="PF01464">
    <property type="entry name" value="SLT"/>
    <property type="match status" value="1"/>
</dbReference>
<dbReference type="PROSITE" id="PS51782">
    <property type="entry name" value="LYSM"/>
    <property type="match status" value="1"/>
</dbReference>
<keyword evidence="4" id="KW-1185">Reference proteome</keyword>
<evidence type="ECO:0000256" key="1">
    <source>
        <dbReference type="ARBA" id="ARBA00007734"/>
    </source>
</evidence>
<gene>
    <name evidence="3" type="ORF">JIV24_11280</name>
</gene>
<accession>A0ABS1HJR5</accession>
<dbReference type="RefSeq" id="WP_200465145.1">
    <property type="nucleotide sequence ID" value="NZ_JAENRR010000024.1"/>
</dbReference>
<dbReference type="SUPFAM" id="SSF54106">
    <property type="entry name" value="LysM domain"/>
    <property type="match status" value="1"/>
</dbReference>
<organism evidence="3 4">
    <name type="scientific">Carboxylicivirga marina</name>
    <dbReference type="NCBI Taxonomy" id="2800988"/>
    <lineage>
        <taxon>Bacteria</taxon>
        <taxon>Pseudomonadati</taxon>
        <taxon>Bacteroidota</taxon>
        <taxon>Bacteroidia</taxon>
        <taxon>Marinilabiliales</taxon>
        <taxon>Marinilabiliaceae</taxon>
        <taxon>Carboxylicivirga</taxon>
    </lineage>
</organism>
<proteinExistence type="inferred from homology"/>
<evidence type="ECO:0000313" key="4">
    <source>
        <dbReference type="Proteomes" id="UP000605676"/>
    </source>
</evidence>
<comment type="similarity">
    <text evidence="1">Belongs to the transglycosylase Slt family.</text>
</comment>
<dbReference type="InterPro" id="IPR000189">
    <property type="entry name" value="Transglyc_AS"/>
</dbReference>
<dbReference type="CDD" id="cd00118">
    <property type="entry name" value="LysM"/>
    <property type="match status" value="1"/>
</dbReference>
<dbReference type="PANTHER" id="PTHR37423:SF2">
    <property type="entry name" value="MEMBRANE-BOUND LYTIC MUREIN TRANSGLYCOSYLASE C"/>
    <property type="match status" value="1"/>
</dbReference>
<name>A0ABS1HJR5_9BACT</name>
<dbReference type="EMBL" id="JAENRR010000024">
    <property type="protein sequence ID" value="MBK3517915.1"/>
    <property type="molecule type" value="Genomic_DNA"/>
</dbReference>
<dbReference type="InterPro" id="IPR023346">
    <property type="entry name" value="Lysozyme-like_dom_sf"/>
</dbReference>
<reference evidence="3 4" key="1">
    <citation type="submission" date="2021-01" db="EMBL/GenBank/DDBJ databases">
        <title>Carboxyliciviraga sp.nov., isolated from coastal sediments.</title>
        <authorList>
            <person name="Lu D."/>
            <person name="Zhang T."/>
        </authorList>
    </citation>
    <scope>NUCLEOTIDE SEQUENCE [LARGE SCALE GENOMIC DNA]</scope>
    <source>
        <strain evidence="3 4">N1Y132</strain>
    </source>
</reference>
<dbReference type="Gene3D" id="1.10.530.10">
    <property type="match status" value="1"/>
</dbReference>
<dbReference type="InterPro" id="IPR008258">
    <property type="entry name" value="Transglycosylase_SLT_dom_1"/>
</dbReference>
<dbReference type="SMART" id="SM00257">
    <property type="entry name" value="LysM"/>
    <property type="match status" value="1"/>
</dbReference>
<dbReference type="PROSITE" id="PS00922">
    <property type="entry name" value="TRANSGLYCOSYLASE"/>
    <property type="match status" value="1"/>
</dbReference>
<comment type="caution">
    <text evidence="3">The sequence shown here is derived from an EMBL/GenBank/DDBJ whole genome shotgun (WGS) entry which is preliminary data.</text>
</comment>
<dbReference type="InterPro" id="IPR036779">
    <property type="entry name" value="LysM_dom_sf"/>
</dbReference>
<dbReference type="Pfam" id="PF01476">
    <property type="entry name" value="LysM"/>
    <property type="match status" value="1"/>
</dbReference>
<dbReference type="PANTHER" id="PTHR37423">
    <property type="entry name" value="SOLUBLE LYTIC MUREIN TRANSGLYCOSYLASE-RELATED"/>
    <property type="match status" value="1"/>
</dbReference>